<dbReference type="NCBIfam" id="TIGR00913">
    <property type="entry name" value="2A0310"/>
    <property type="match status" value="1"/>
</dbReference>
<keyword evidence="3" id="KW-0813">Transport</keyword>
<dbReference type="InterPro" id="IPR004841">
    <property type="entry name" value="AA-permease/SLC12A_dom"/>
</dbReference>
<dbReference type="PANTHER" id="PTHR43341:SF10">
    <property type="entry name" value="S-ADENOSYLMETHIONINE PERMEASE SAM3-RELATED"/>
    <property type="match status" value="1"/>
</dbReference>
<evidence type="ECO:0000259" key="9">
    <source>
        <dbReference type="Pfam" id="PF00324"/>
    </source>
</evidence>
<dbReference type="InterPro" id="IPR050524">
    <property type="entry name" value="APC_YAT"/>
</dbReference>
<evidence type="ECO:0000313" key="10">
    <source>
        <dbReference type="EMBL" id="KAA8906773.1"/>
    </source>
</evidence>
<proteinExistence type="inferred from homology"/>
<evidence type="ECO:0000256" key="3">
    <source>
        <dbReference type="ARBA" id="ARBA00022448"/>
    </source>
</evidence>
<organism evidence="10 11">
    <name type="scientific">Diutina rugosa</name>
    <name type="common">Yeast</name>
    <name type="synonym">Candida rugosa</name>
    <dbReference type="NCBI Taxonomy" id="5481"/>
    <lineage>
        <taxon>Eukaryota</taxon>
        <taxon>Fungi</taxon>
        <taxon>Dikarya</taxon>
        <taxon>Ascomycota</taxon>
        <taxon>Saccharomycotina</taxon>
        <taxon>Pichiomycetes</taxon>
        <taxon>Debaryomycetaceae</taxon>
        <taxon>Diutina</taxon>
    </lineage>
</organism>
<comment type="subcellular location">
    <subcellularLocation>
        <location evidence="1">Cell membrane</location>
        <topology evidence="1">Multi-pass membrane protein</topology>
    </subcellularLocation>
</comment>
<evidence type="ECO:0000256" key="8">
    <source>
        <dbReference type="SAM" id="Phobius"/>
    </source>
</evidence>
<dbReference type="GeneID" id="54779587"/>
<sequence length="589" mass="64909">MSYNEKQGPHHEDVLGVDAYRSSSMVDDSNSAYTLETVEYGTRWQRFVDSFKPMDLDEVGIDTTGMTPMEKSVIATARHPLARRLKSRHLQMIAIGGSIGTGLFVGSGYALSQGGPGAVLIGYVLVGYSLLCVINALGEMSVQFPVSGSFNSYFSRFVDPTWGFVLGLLYACSWLISYPSELVACAMTIGYWRPDVDGAVWVAVFWVVICSVNMFGVKGYGEVEFVLSFLKVIAVIGFLICGLCIICGVGDKGYIGGKYWSNPGSFNNGFDGVASVFISAAFSFGGIELVALAAAETENPRKSLPRATKQVFWRITIFYILTAIIIGCLVPYTNEKLLGSDDPTQNTASSPFVIAIQEGGIKGLPSVMNAVVLLAIISVGVSSVYGCSRTLASLAVQGLIPSYFGYIDRAGRPLVAIMFTNMFALLGFLVDADAQSTVFTWFFSVCSLSSFFTWMAICYTHLRWRWALKAQGRDTDEVIFRSPMGVWGDYSGIVVLLFIVACELYISIIPYDAEQFFQNCLSLPLMIVMYVLHKTFTRSWNMLHVKLSDIDLDTGRREVDLEVLKQDIADERAARKQAPFYVKIYKIFC</sequence>
<feature type="transmembrane region" description="Helical" evidence="8">
    <location>
        <begin position="516"/>
        <end position="532"/>
    </location>
</feature>
<name>A0A642UWK0_DIURU</name>
<feature type="transmembrane region" description="Helical" evidence="8">
    <location>
        <begin position="370"/>
        <end position="392"/>
    </location>
</feature>
<comment type="caution">
    <text evidence="10">The sequence shown here is derived from an EMBL/GenBank/DDBJ whole genome shotgun (WGS) entry which is preliminary data.</text>
</comment>
<dbReference type="GO" id="GO:0005886">
    <property type="term" value="C:plasma membrane"/>
    <property type="evidence" value="ECO:0007669"/>
    <property type="project" value="UniProtKB-SubCell"/>
</dbReference>
<evidence type="ECO:0000313" key="11">
    <source>
        <dbReference type="Proteomes" id="UP000449547"/>
    </source>
</evidence>
<dbReference type="GO" id="GO:0015171">
    <property type="term" value="F:amino acid transmembrane transporter activity"/>
    <property type="evidence" value="ECO:0007669"/>
    <property type="project" value="TreeGrafter"/>
</dbReference>
<keyword evidence="6 8" id="KW-1133">Transmembrane helix</keyword>
<evidence type="ECO:0000256" key="6">
    <source>
        <dbReference type="ARBA" id="ARBA00022989"/>
    </source>
</evidence>
<dbReference type="FunFam" id="1.20.1740.10:FF:000017">
    <property type="entry name" value="Amino acid permease"/>
    <property type="match status" value="1"/>
</dbReference>
<dbReference type="Proteomes" id="UP000449547">
    <property type="component" value="Unassembled WGS sequence"/>
</dbReference>
<dbReference type="OrthoDB" id="3900342at2759"/>
<feature type="transmembrane region" description="Helical" evidence="8">
    <location>
        <begin position="270"/>
        <end position="291"/>
    </location>
</feature>
<dbReference type="Pfam" id="PF00324">
    <property type="entry name" value="AA_permease"/>
    <property type="match status" value="1"/>
</dbReference>
<feature type="transmembrane region" description="Helical" evidence="8">
    <location>
        <begin position="311"/>
        <end position="332"/>
    </location>
</feature>
<keyword evidence="5" id="KW-0029">Amino-acid transport</keyword>
<dbReference type="PROSITE" id="PS00218">
    <property type="entry name" value="AMINO_ACID_PERMEASE_1"/>
    <property type="match status" value="1"/>
</dbReference>
<accession>A0A642UWK0</accession>
<dbReference type="VEuPathDB" id="FungiDB:DIURU_000934"/>
<feature type="domain" description="Amino acid permease/ SLC12A" evidence="9">
    <location>
        <begin position="89"/>
        <end position="540"/>
    </location>
</feature>
<reference evidence="10 11" key="1">
    <citation type="submission" date="2019-07" db="EMBL/GenBank/DDBJ databases">
        <title>Genome assembly of two rare yeast pathogens: Diutina rugosa and Trichomonascus ciferrii.</title>
        <authorList>
            <person name="Mixao V."/>
            <person name="Saus E."/>
            <person name="Hansen A."/>
            <person name="Lass-Flor C."/>
            <person name="Gabaldon T."/>
        </authorList>
    </citation>
    <scope>NUCLEOTIDE SEQUENCE [LARGE SCALE GENOMIC DNA]</scope>
    <source>
        <strain evidence="10 11">CBS 613</strain>
    </source>
</reference>
<feature type="transmembrane region" description="Helical" evidence="8">
    <location>
        <begin position="157"/>
        <end position="178"/>
    </location>
</feature>
<dbReference type="InterPro" id="IPR004762">
    <property type="entry name" value="Amino_acid_permease_fungi"/>
</dbReference>
<evidence type="ECO:0000256" key="4">
    <source>
        <dbReference type="ARBA" id="ARBA00022692"/>
    </source>
</evidence>
<keyword evidence="11" id="KW-1185">Reference proteome</keyword>
<dbReference type="Gene3D" id="1.20.1740.10">
    <property type="entry name" value="Amino acid/polyamine transporter I"/>
    <property type="match status" value="1"/>
</dbReference>
<feature type="transmembrane region" description="Helical" evidence="8">
    <location>
        <begin position="229"/>
        <end position="250"/>
    </location>
</feature>
<dbReference type="RefSeq" id="XP_034014287.1">
    <property type="nucleotide sequence ID" value="XM_034159237.1"/>
</dbReference>
<evidence type="ECO:0000256" key="1">
    <source>
        <dbReference type="ARBA" id="ARBA00004651"/>
    </source>
</evidence>
<feature type="transmembrane region" description="Helical" evidence="8">
    <location>
        <begin position="92"/>
        <end position="111"/>
    </location>
</feature>
<evidence type="ECO:0000256" key="2">
    <source>
        <dbReference type="ARBA" id="ARBA00006983"/>
    </source>
</evidence>
<dbReference type="AlphaFoldDB" id="A0A642UWK0"/>
<feature type="transmembrane region" description="Helical" evidence="8">
    <location>
        <begin position="490"/>
        <end position="510"/>
    </location>
</feature>
<dbReference type="OMA" id="VAIMFTN"/>
<protein>
    <recommendedName>
        <fullName evidence="9">Amino acid permease/ SLC12A domain-containing protein</fullName>
    </recommendedName>
</protein>
<evidence type="ECO:0000256" key="5">
    <source>
        <dbReference type="ARBA" id="ARBA00022970"/>
    </source>
</evidence>
<dbReference type="EMBL" id="SWFT01000031">
    <property type="protein sequence ID" value="KAA8906773.1"/>
    <property type="molecule type" value="Genomic_DNA"/>
</dbReference>
<comment type="similarity">
    <text evidence="2">Belongs to the amino acid-polyamine-organocation (APC) superfamily. YAT (TC 2.A.3.10) family.</text>
</comment>
<keyword evidence="7 8" id="KW-0472">Membrane</keyword>
<gene>
    <name evidence="10" type="ORF">DIURU_000934</name>
</gene>
<dbReference type="InterPro" id="IPR004840">
    <property type="entry name" value="Amino_acid_permease_CS"/>
</dbReference>
<feature type="transmembrane region" description="Helical" evidence="8">
    <location>
        <begin position="413"/>
        <end position="432"/>
    </location>
</feature>
<evidence type="ECO:0000256" key="7">
    <source>
        <dbReference type="ARBA" id="ARBA00023136"/>
    </source>
</evidence>
<feature type="transmembrane region" description="Helical" evidence="8">
    <location>
        <begin position="198"/>
        <end position="217"/>
    </location>
</feature>
<keyword evidence="4 8" id="KW-0812">Transmembrane</keyword>
<feature type="transmembrane region" description="Helical" evidence="8">
    <location>
        <begin position="438"/>
        <end position="459"/>
    </location>
</feature>
<feature type="transmembrane region" description="Helical" evidence="8">
    <location>
        <begin position="117"/>
        <end position="137"/>
    </location>
</feature>
<dbReference type="PANTHER" id="PTHR43341">
    <property type="entry name" value="AMINO ACID PERMEASE"/>
    <property type="match status" value="1"/>
</dbReference>